<gene>
    <name evidence="1" type="ORF">APT59_11415</name>
</gene>
<protein>
    <submittedName>
        <fullName evidence="1">Uncharacterized protein</fullName>
    </submittedName>
</protein>
<evidence type="ECO:0000313" key="1">
    <source>
        <dbReference type="EMBL" id="ALZ84774.1"/>
    </source>
</evidence>
<dbReference type="KEGG" id="por:APT59_11415"/>
<dbReference type="AlphaFoldDB" id="A0A0U4W4S7"/>
<dbReference type="EMBL" id="CP013987">
    <property type="protein sequence ID" value="ALZ84774.1"/>
    <property type="molecule type" value="Genomic_DNA"/>
</dbReference>
<evidence type="ECO:0000313" key="2">
    <source>
        <dbReference type="Proteomes" id="UP000064137"/>
    </source>
</evidence>
<accession>A0A0U4W4S7</accession>
<sequence length="77" mass="8520">MLDPPVKHFIEYRGEDVLLTLLDPKVPAKVSRLIAKRTVLNSEALNVMVLYAVNELRLKGSLVPLQADTVLIGKKAP</sequence>
<dbReference type="Proteomes" id="UP000064137">
    <property type="component" value="Chromosome"/>
</dbReference>
<organism evidence="1 2">
    <name type="scientific">Pseudomonas oryzihabitans</name>
    <dbReference type="NCBI Taxonomy" id="47885"/>
    <lineage>
        <taxon>Bacteria</taxon>
        <taxon>Pseudomonadati</taxon>
        <taxon>Pseudomonadota</taxon>
        <taxon>Gammaproteobacteria</taxon>
        <taxon>Pseudomonadales</taxon>
        <taxon>Pseudomonadaceae</taxon>
        <taxon>Pseudomonas</taxon>
    </lineage>
</organism>
<proteinExistence type="predicted"/>
<reference evidence="1 2" key="1">
    <citation type="submission" date="2016-01" db="EMBL/GenBank/DDBJ databases">
        <title>Annotation of Pseudomonas oryzihabitans USDA-ARS-USMARC-56511.</title>
        <authorList>
            <person name="Harhay G.P."/>
            <person name="Harhay D.M."/>
            <person name="Smith T.P.L."/>
            <person name="Bono J.L."/>
            <person name="Heaton M.P."/>
            <person name="Clawson M.L."/>
            <person name="Chitko-Mckown C.G."/>
            <person name="Capik S.F."/>
            <person name="DeDonder K.D."/>
            <person name="Apley M.D."/>
            <person name="Lubbers B.V."/>
            <person name="White B.J."/>
            <person name="Larson R.L."/>
        </authorList>
    </citation>
    <scope>NUCLEOTIDE SEQUENCE [LARGE SCALE GENOMIC DNA]</scope>
    <source>
        <strain evidence="1 2">USDA-ARS-USMARC-56511</strain>
    </source>
</reference>
<name>A0A0U4W4S7_9PSED</name>